<organism evidence="4">
    <name type="scientific">Schistocephalus solidus</name>
    <name type="common">Tapeworm</name>
    <dbReference type="NCBI Taxonomy" id="70667"/>
    <lineage>
        <taxon>Eukaryota</taxon>
        <taxon>Metazoa</taxon>
        <taxon>Spiralia</taxon>
        <taxon>Lophotrochozoa</taxon>
        <taxon>Platyhelminthes</taxon>
        <taxon>Cestoda</taxon>
        <taxon>Eucestoda</taxon>
        <taxon>Diphyllobothriidea</taxon>
        <taxon>Diphyllobothriidae</taxon>
        <taxon>Schistocephalus</taxon>
    </lineage>
</organism>
<keyword evidence="3" id="KW-1185">Reference proteome</keyword>
<dbReference type="AlphaFoldDB" id="A0A183TBS6"/>
<gene>
    <name evidence="2" type="ORF">SSLN_LOCUS13924</name>
</gene>
<evidence type="ECO:0000256" key="1">
    <source>
        <dbReference type="SAM" id="MobiDB-lite"/>
    </source>
</evidence>
<evidence type="ECO:0000313" key="2">
    <source>
        <dbReference type="EMBL" id="VDM00310.1"/>
    </source>
</evidence>
<dbReference type="Gene3D" id="3.40.50.720">
    <property type="entry name" value="NAD(P)-binding Rossmann-like Domain"/>
    <property type="match status" value="1"/>
</dbReference>
<dbReference type="SUPFAM" id="SSF51735">
    <property type="entry name" value="NAD(P)-binding Rossmann-fold domains"/>
    <property type="match status" value="1"/>
</dbReference>
<accession>A0A183TBS6</accession>
<protein>
    <submittedName>
        <fullName evidence="2 4">Uncharacterized protein</fullName>
    </submittedName>
</protein>
<reference evidence="2 3" key="2">
    <citation type="submission" date="2018-11" db="EMBL/GenBank/DDBJ databases">
        <authorList>
            <consortium name="Pathogen Informatics"/>
        </authorList>
    </citation>
    <scope>NUCLEOTIDE SEQUENCE [LARGE SCALE GENOMIC DNA]</scope>
    <source>
        <strain evidence="2 3">NST_G2</strain>
    </source>
</reference>
<reference evidence="4" key="1">
    <citation type="submission" date="2016-06" db="UniProtKB">
        <authorList>
            <consortium name="WormBaseParasite"/>
        </authorList>
    </citation>
    <scope>IDENTIFICATION</scope>
</reference>
<dbReference type="InterPro" id="IPR036291">
    <property type="entry name" value="NAD(P)-bd_dom_sf"/>
</dbReference>
<dbReference type="OrthoDB" id="10480737at2759"/>
<sequence length="382" mass="42391">MACPTHPNSSIRRGNKQGRLKESSVSGAVSLEGQEGSTTAPPSSLTLDVSGREWRMDRGPRHATAIFSDLDGWSVKRGWVKPMRETVVGFLGLTTSLARRTADLINRALGMPILYHQRYPLSDCKHEFCVDLKDLLRRSDVVTLLEDPQNQRVSWTKLNKRRSFCNASLSLRSRLQLQDSDFNFFKPSAVLICTTSGQSFRFDALAEALRCHKLAAAALTVPHTLSIAEDSLSQLHPLRNVLIVPPASAAASTSTRCLRFHLVNMIIHQLSRSLKIKLRCNLKGLEGSGPLGVTPEDVAAPQSSRYLDSLLETTRVRVRRSLRQALSNLSRSLPRELRPHLRPHSRQMEATAATGVERDDTWEAVNSELRTEIGELGDMGAS</sequence>
<feature type="compositionally biased region" description="Polar residues" evidence="1">
    <location>
        <begin position="1"/>
        <end position="12"/>
    </location>
</feature>
<evidence type="ECO:0000313" key="3">
    <source>
        <dbReference type="Proteomes" id="UP000275846"/>
    </source>
</evidence>
<dbReference type="Proteomes" id="UP000275846">
    <property type="component" value="Unassembled WGS sequence"/>
</dbReference>
<dbReference type="EMBL" id="UYSU01038478">
    <property type="protein sequence ID" value="VDM00310.1"/>
    <property type="molecule type" value="Genomic_DNA"/>
</dbReference>
<feature type="compositionally biased region" description="Polar residues" evidence="1">
    <location>
        <begin position="35"/>
        <end position="47"/>
    </location>
</feature>
<name>A0A183TBS6_SCHSO</name>
<dbReference type="WBParaSite" id="SSLN_0001445601-mRNA-1">
    <property type="protein sequence ID" value="SSLN_0001445601-mRNA-1"/>
    <property type="gene ID" value="SSLN_0001445601"/>
</dbReference>
<evidence type="ECO:0000313" key="4">
    <source>
        <dbReference type="WBParaSite" id="SSLN_0001445601-mRNA-1"/>
    </source>
</evidence>
<proteinExistence type="predicted"/>
<feature type="region of interest" description="Disordered" evidence="1">
    <location>
        <begin position="1"/>
        <end position="47"/>
    </location>
</feature>